<organism evidence="5">
    <name type="scientific">marine metagenome</name>
    <dbReference type="NCBI Taxonomy" id="408172"/>
    <lineage>
        <taxon>unclassified sequences</taxon>
        <taxon>metagenomes</taxon>
        <taxon>ecological metagenomes</taxon>
    </lineage>
</organism>
<sequence length="310" mass="34947">MNQSLPHLPVLLEETISRLYTDPDGIYLDGTVGFGGHAEALLSKLSKDGQLIGIDLDPYALEYTEKRLSAPRNSYSLLNGNYREYPFLLQTLGVDTLTGILFDLGTSSSQLNTGRRGFSFQEDAPLDMRLNPNADYSAYDFLNNSEESEISDVIREYGEERHNRKIARMIYKAVQSSAMKTTFDLKEAVSKCVHPRFLNKSLARVFQAIRIKINDELASLKDALENSTKWLKVGGRIAIISFHSLEDRIVKQFFKECAITCVCPREYPLCVCDTTPSLKILTRKAIIPGAEEIKNNPRSRSAKLRVAERI</sequence>
<dbReference type="PANTHER" id="PTHR11265">
    <property type="entry name" value="S-ADENOSYL-METHYLTRANSFERASE MRAW"/>
    <property type="match status" value="1"/>
</dbReference>
<name>A0A381V0H0_9ZZZZ</name>
<keyword evidence="3" id="KW-0808">Transferase</keyword>
<gene>
    <name evidence="5" type="ORF">METZ01_LOCUS86733</name>
</gene>
<keyword evidence="2" id="KW-0489">Methyltransferase</keyword>
<dbReference type="GO" id="GO:0070475">
    <property type="term" value="P:rRNA base methylation"/>
    <property type="evidence" value="ECO:0007669"/>
    <property type="project" value="TreeGrafter"/>
</dbReference>
<dbReference type="Gene3D" id="3.40.50.150">
    <property type="entry name" value="Vaccinia Virus protein VP39"/>
    <property type="match status" value="1"/>
</dbReference>
<dbReference type="EMBL" id="UINC01007536">
    <property type="protein sequence ID" value="SVA33879.1"/>
    <property type="molecule type" value="Genomic_DNA"/>
</dbReference>
<accession>A0A381V0H0</accession>
<proteinExistence type="inferred from homology"/>
<dbReference type="SUPFAM" id="SSF81799">
    <property type="entry name" value="Putative methyltransferase TM0872, insert domain"/>
    <property type="match status" value="1"/>
</dbReference>
<dbReference type="HAMAP" id="MF_01007">
    <property type="entry name" value="16SrRNA_methyltr_H"/>
    <property type="match status" value="1"/>
</dbReference>
<dbReference type="PIRSF" id="PIRSF004486">
    <property type="entry name" value="MraW"/>
    <property type="match status" value="1"/>
</dbReference>
<dbReference type="PANTHER" id="PTHR11265:SF0">
    <property type="entry name" value="12S RRNA N4-METHYLCYTIDINE METHYLTRANSFERASE"/>
    <property type="match status" value="1"/>
</dbReference>
<evidence type="ECO:0000256" key="3">
    <source>
        <dbReference type="ARBA" id="ARBA00022679"/>
    </source>
</evidence>
<dbReference type="Pfam" id="PF01795">
    <property type="entry name" value="Methyltransf_5"/>
    <property type="match status" value="1"/>
</dbReference>
<evidence type="ECO:0000256" key="2">
    <source>
        <dbReference type="ARBA" id="ARBA00022603"/>
    </source>
</evidence>
<reference evidence="5" key="1">
    <citation type="submission" date="2018-05" db="EMBL/GenBank/DDBJ databases">
        <authorList>
            <person name="Lanie J.A."/>
            <person name="Ng W.-L."/>
            <person name="Kazmierczak K.M."/>
            <person name="Andrzejewski T.M."/>
            <person name="Davidsen T.M."/>
            <person name="Wayne K.J."/>
            <person name="Tettelin H."/>
            <person name="Glass J.I."/>
            <person name="Rusch D."/>
            <person name="Podicherti R."/>
            <person name="Tsui H.-C.T."/>
            <person name="Winkler M.E."/>
        </authorList>
    </citation>
    <scope>NUCLEOTIDE SEQUENCE</scope>
</reference>
<dbReference type="SUPFAM" id="SSF53335">
    <property type="entry name" value="S-adenosyl-L-methionine-dependent methyltransferases"/>
    <property type="match status" value="1"/>
</dbReference>
<dbReference type="GO" id="GO:0005737">
    <property type="term" value="C:cytoplasm"/>
    <property type="evidence" value="ECO:0007669"/>
    <property type="project" value="TreeGrafter"/>
</dbReference>
<dbReference type="AlphaFoldDB" id="A0A381V0H0"/>
<keyword evidence="4" id="KW-0949">S-adenosyl-L-methionine</keyword>
<dbReference type="Gene3D" id="1.10.150.170">
    <property type="entry name" value="Putative methyltransferase TM0872, insert domain"/>
    <property type="match status" value="1"/>
</dbReference>
<protein>
    <recommendedName>
        <fullName evidence="6">16S rRNA (Cytosine(1402)-N(4))-methyltransferase</fullName>
    </recommendedName>
</protein>
<dbReference type="GO" id="GO:0071424">
    <property type="term" value="F:rRNA (cytosine-N4-)-methyltransferase activity"/>
    <property type="evidence" value="ECO:0007669"/>
    <property type="project" value="TreeGrafter"/>
</dbReference>
<dbReference type="InterPro" id="IPR029063">
    <property type="entry name" value="SAM-dependent_MTases_sf"/>
</dbReference>
<evidence type="ECO:0000256" key="1">
    <source>
        <dbReference type="ARBA" id="ARBA00010396"/>
    </source>
</evidence>
<evidence type="ECO:0000313" key="5">
    <source>
        <dbReference type="EMBL" id="SVA33879.1"/>
    </source>
</evidence>
<dbReference type="NCBIfam" id="TIGR00006">
    <property type="entry name" value="16S rRNA (cytosine(1402)-N(4))-methyltransferase RsmH"/>
    <property type="match status" value="1"/>
</dbReference>
<dbReference type="InterPro" id="IPR023397">
    <property type="entry name" value="SAM-dep_MeTrfase_MraW_recog"/>
</dbReference>
<comment type="similarity">
    <text evidence="1">Belongs to the methyltransferase superfamily. RsmH family.</text>
</comment>
<evidence type="ECO:0000256" key="4">
    <source>
        <dbReference type="ARBA" id="ARBA00022691"/>
    </source>
</evidence>
<evidence type="ECO:0008006" key="6">
    <source>
        <dbReference type="Google" id="ProtNLM"/>
    </source>
</evidence>
<dbReference type="InterPro" id="IPR002903">
    <property type="entry name" value="RsmH"/>
</dbReference>